<dbReference type="FunFam" id="3.30.1130.10:FF:000002">
    <property type="entry name" value="7,8-dihydroneopterin aldolase"/>
    <property type="match status" value="1"/>
</dbReference>
<dbReference type="AlphaFoldDB" id="A0A450RY14"/>
<evidence type="ECO:0000256" key="7">
    <source>
        <dbReference type="ARBA" id="ARBA00023239"/>
    </source>
</evidence>
<evidence type="ECO:0000256" key="5">
    <source>
        <dbReference type="ARBA" id="ARBA00022909"/>
    </source>
</evidence>
<comment type="pathway">
    <text evidence="3 8">Cofactor biosynthesis; tetrahydrofolate biosynthesis; 2-amino-4-hydroxy-6-hydroxymethyl-7,8-dihydropteridine diphosphate from 7,8-dihydroneopterin triphosphate: step 3/4.</text>
</comment>
<dbReference type="InterPro" id="IPR043133">
    <property type="entry name" value="GTP-CH-I_C/QueF"/>
</dbReference>
<organism evidence="10">
    <name type="scientific">Candidatus Kentrum sp. DK</name>
    <dbReference type="NCBI Taxonomy" id="2126562"/>
    <lineage>
        <taxon>Bacteria</taxon>
        <taxon>Pseudomonadati</taxon>
        <taxon>Pseudomonadota</taxon>
        <taxon>Gammaproteobacteria</taxon>
        <taxon>Candidatus Kentrum</taxon>
    </lineage>
</organism>
<dbReference type="InterPro" id="IPR006156">
    <property type="entry name" value="Dihydroneopterin_aldolase"/>
</dbReference>
<accession>A0A450RY14</accession>
<keyword evidence="7 8" id="KW-0456">Lyase</keyword>
<gene>
    <name evidence="10" type="ORF">BECKDK2373C_GA0170839_100714</name>
</gene>
<dbReference type="GO" id="GO:0046656">
    <property type="term" value="P:folic acid biosynthetic process"/>
    <property type="evidence" value="ECO:0007669"/>
    <property type="project" value="UniProtKB-UniRule"/>
</dbReference>
<keyword evidence="5 8" id="KW-0289">Folate biosynthesis</keyword>
<dbReference type="CDD" id="cd00534">
    <property type="entry name" value="DHNA_DHNTPE"/>
    <property type="match status" value="1"/>
</dbReference>
<dbReference type="PANTHER" id="PTHR42844">
    <property type="entry name" value="DIHYDRONEOPTERIN ALDOLASE 1-RELATED"/>
    <property type="match status" value="1"/>
</dbReference>
<name>A0A450RY14_9GAMM</name>
<feature type="domain" description="Dihydroneopterin aldolase/epimerase" evidence="9">
    <location>
        <begin position="4"/>
        <end position="114"/>
    </location>
</feature>
<dbReference type="GO" id="GO:0005737">
    <property type="term" value="C:cytoplasm"/>
    <property type="evidence" value="ECO:0007669"/>
    <property type="project" value="TreeGrafter"/>
</dbReference>
<evidence type="ECO:0000256" key="4">
    <source>
        <dbReference type="ARBA" id="ARBA00005708"/>
    </source>
</evidence>
<evidence type="ECO:0000259" key="9">
    <source>
        <dbReference type="SMART" id="SM00905"/>
    </source>
</evidence>
<dbReference type="Pfam" id="PF02152">
    <property type="entry name" value="FolB"/>
    <property type="match status" value="1"/>
</dbReference>
<evidence type="ECO:0000256" key="3">
    <source>
        <dbReference type="ARBA" id="ARBA00005013"/>
    </source>
</evidence>
<comment type="catalytic activity">
    <reaction evidence="1">
        <text>7,8-dihydroneopterin = 7,8-dihydromonapterin</text>
        <dbReference type="Rhea" id="RHEA:45328"/>
        <dbReference type="ChEBI" id="CHEBI:17001"/>
        <dbReference type="ChEBI" id="CHEBI:71175"/>
        <dbReference type="EC" id="5.1.99.8"/>
    </reaction>
</comment>
<dbReference type="EMBL" id="CAADEY010000007">
    <property type="protein sequence ID" value="VFJ43993.1"/>
    <property type="molecule type" value="Genomic_DNA"/>
</dbReference>
<evidence type="ECO:0000256" key="1">
    <source>
        <dbReference type="ARBA" id="ARBA00000693"/>
    </source>
</evidence>
<dbReference type="GO" id="GO:0016853">
    <property type="term" value="F:isomerase activity"/>
    <property type="evidence" value="ECO:0007669"/>
    <property type="project" value="UniProtKB-KW"/>
</dbReference>
<evidence type="ECO:0000256" key="8">
    <source>
        <dbReference type="RuleBase" id="RU362079"/>
    </source>
</evidence>
<dbReference type="GO" id="GO:0004150">
    <property type="term" value="F:dihydroneopterin aldolase activity"/>
    <property type="evidence" value="ECO:0007669"/>
    <property type="project" value="UniProtKB-UniRule"/>
</dbReference>
<dbReference type="EC" id="4.1.2.25" evidence="8"/>
<dbReference type="Gene3D" id="3.30.1130.10">
    <property type="match status" value="1"/>
</dbReference>
<evidence type="ECO:0000256" key="6">
    <source>
        <dbReference type="ARBA" id="ARBA00023235"/>
    </source>
</evidence>
<evidence type="ECO:0000313" key="10">
    <source>
        <dbReference type="EMBL" id="VFJ43993.1"/>
    </source>
</evidence>
<protein>
    <recommendedName>
        <fullName evidence="8">7,8-dihydroneopterin aldolase</fullName>
        <ecNumber evidence="8">4.1.2.25</ecNumber>
    </recommendedName>
</protein>
<sequence length="118" mass="13409">MDIIYLHGLQISTTIGLFPWERQIKQTVIFDLDMSGDVGKAAESDRIEDTIDYKAIAKRIIEFVESSKFQLVETLAEKVAEIVIKEFQVGWVRLRANKIGAIRSARDVGVIIERGTRE</sequence>
<dbReference type="GO" id="GO:0046654">
    <property type="term" value="P:tetrahydrofolate biosynthetic process"/>
    <property type="evidence" value="ECO:0007669"/>
    <property type="project" value="UniProtKB-UniRule"/>
</dbReference>
<dbReference type="NCBIfam" id="TIGR00526">
    <property type="entry name" value="folB_dom"/>
    <property type="match status" value="1"/>
</dbReference>
<proteinExistence type="inferred from homology"/>
<dbReference type="SMART" id="SM00905">
    <property type="entry name" value="FolB"/>
    <property type="match status" value="1"/>
</dbReference>
<comment type="similarity">
    <text evidence="4 8">Belongs to the DHNA family.</text>
</comment>
<comment type="function">
    <text evidence="8">Catalyzes the conversion of 7,8-dihydroneopterin to 6-hydroxymethyl-7,8-dihydropterin.</text>
</comment>
<reference evidence="10" key="1">
    <citation type="submission" date="2019-02" db="EMBL/GenBank/DDBJ databases">
        <authorList>
            <person name="Gruber-Vodicka R. H."/>
            <person name="Seah K. B. B."/>
        </authorList>
    </citation>
    <scope>NUCLEOTIDE SEQUENCE</scope>
    <source>
        <strain evidence="10">BECK_DK161</strain>
    </source>
</reference>
<comment type="catalytic activity">
    <reaction evidence="2 8">
        <text>7,8-dihydroneopterin = 6-hydroxymethyl-7,8-dihydropterin + glycolaldehyde</text>
        <dbReference type="Rhea" id="RHEA:10540"/>
        <dbReference type="ChEBI" id="CHEBI:17001"/>
        <dbReference type="ChEBI" id="CHEBI:17071"/>
        <dbReference type="ChEBI" id="CHEBI:44841"/>
        <dbReference type="EC" id="4.1.2.25"/>
    </reaction>
</comment>
<dbReference type="InterPro" id="IPR006157">
    <property type="entry name" value="FolB_dom"/>
</dbReference>
<dbReference type="NCBIfam" id="TIGR00525">
    <property type="entry name" value="folB"/>
    <property type="match status" value="1"/>
</dbReference>
<keyword evidence="6" id="KW-0413">Isomerase</keyword>
<evidence type="ECO:0000256" key="2">
    <source>
        <dbReference type="ARBA" id="ARBA00001353"/>
    </source>
</evidence>
<dbReference type="SUPFAM" id="SSF55620">
    <property type="entry name" value="Tetrahydrobiopterin biosynthesis enzymes-like"/>
    <property type="match status" value="1"/>
</dbReference>
<dbReference type="UniPathway" id="UPA00077">
    <property type="reaction ID" value="UER00154"/>
</dbReference>
<dbReference type="PANTHER" id="PTHR42844:SF1">
    <property type="entry name" value="DIHYDRONEOPTERIN ALDOLASE 1-RELATED"/>
    <property type="match status" value="1"/>
</dbReference>